<dbReference type="GO" id="GO:0008483">
    <property type="term" value="F:transaminase activity"/>
    <property type="evidence" value="ECO:0007669"/>
    <property type="project" value="UniProtKB-KW"/>
</dbReference>
<comment type="similarity">
    <text evidence="3 4">Belongs to the DegT/DnrJ/EryC1 family.</text>
</comment>
<evidence type="ECO:0000256" key="4">
    <source>
        <dbReference type="RuleBase" id="RU004508"/>
    </source>
</evidence>
<dbReference type="SUPFAM" id="SSF53383">
    <property type="entry name" value="PLP-dependent transferases"/>
    <property type="match status" value="1"/>
</dbReference>
<dbReference type="PIRSF" id="PIRSF000390">
    <property type="entry name" value="PLP_StrS"/>
    <property type="match status" value="1"/>
</dbReference>
<dbReference type="EC" id="2.6.1.90" evidence="5"/>
<dbReference type="GO" id="GO:0030170">
    <property type="term" value="F:pyridoxal phosphate binding"/>
    <property type="evidence" value="ECO:0007669"/>
    <property type="project" value="TreeGrafter"/>
</dbReference>
<comment type="caution">
    <text evidence="5">The sequence shown here is derived from an EMBL/GenBank/DDBJ whole genome shotgun (WGS) entry which is preliminary data.</text>
</comment>
<dbReference type="AlphaFoldDB" id="A0A1S8NIR3"/>
<accession>A0A1S8NIR3</accession>
<keyword evidence="5" id="KW-0808">Transferase</keyword>
<dbReference type="InterPro" id="IPR000653">
    <property type="entry name" value="DegT/StrS_aminotransferase"/>
</dbReference>
<dbReference type="CDD" id="cd00616">
    <property type="entry name" value="AHBA_syn"/>
    <property type="match status" value="1"/>
</dbReference>
<gene>
    <name evidence="5" type="primary">fdtB_1</name>
    <name evidence="5" type="ORF">CLOSAC_05230</name>
</gene>
<dbReference type="GO" id="GO:0000271">
    <property type="term" value="P:polysaccharide biosynthetic process"/>
    <property type="evidence" value="ECO:0007669"/>
    <property type="project" value="TreeGrafter"/>
</dbReference>
<dbReference type="Gene3D" id="3.90.1150.10">
    <property type="entry name" value="Aspartate Aminotransferase, domain 1"/>
    <property type="match status" value="1"/>
</dbReference>
<dbReference type="InterPro" id="IPR015421">
    <property type="entry name" value="PyrdxlP-dep_Trfase_major"/>
</dbReference>
<dbReference type="Pfam" id="PF01041">
    <property type="entry name" value="DegT_DnrJ_EryC1"/>
    <property type="match status" value="1"/>
</dbReference>
<dbReference type="InterPro" id="IPR015424">
    <property type="entry name" value="PyrdxlP-dep_Trfase"/>
</dbReference>
<evidence type="ECO:0000313" key="5">
    <source>
        <dbReference type="EMBL" id="OOM16252.1"/>
    </source>
</evidence>
<evidence type="ECO:0000256" key="3">
    <source>
        <dbReference type="ARBA" id="ARBA00037999"/>
    </source>
</evidence>
<evidence type="ECO:0000256" key="2">
    <source>
        <dbReference type="ARBA" id="ARBA00022898"/>
    </source>
</evidence>
<dbReference type="InterPro" id="IPR015422">
    <property type="entry name" value="PyrdxlP-dep_Trfase_small"/>
</dbReference>
<dbReference type="FunFam" id="3.40.640.10:FF:000079">
    <property type="entry name" value="LPS biosynthesis protein"/>
    <property type="match status" value="1"/>
</dbReference>
<dbReference type="PANTHER" id="PTHR30244:SF34">
    <property type="entry name" value="DTDP-4-AMINO-4,6-DIDEOXYGALACTOSE TRANSAMINASE"/>
    <property type="match status" value="1"/>
</dbReference>
<dbReference type="RefSeq" id="WP_077863986.1">
    <property type="nucleotide sequence ID" value="NZ_LZYZ01000001.1"/>
</dbReference>
<keyword evidence="5" id="KW-0032">Aminotransferase</keyword>
<evidence type="ECO:0000313" key="6">
    <source>
        <dbReference type="Proteomes" id="UP000191154"/>
    </source>
</evidence>
<protein>
    <submittedName>
        <fullName evidence="5">dTDP-3-amino-3,6-dideoxy-alpha-D-galactopyranose transaminase</fullName>
        <ecNumber evidence="5">2.6.1.90</ecNumber>
    </submittedName>
</protein>
<dbReference type="Gene3D" id="3.40.640.10">
    <property type="entry name" value="Type I PLP-dependent aspartate aminotransferase-like (Major domain)"/>
    <property type="match status" value="1"/>
</dbReference>
<comment type="cofactor">
    <cofactor evidence="1">
        <name>pyridoxal 5'-phosphate</name>
        <dbReference type="ChEBI" id="CHEBI:597326"/>
    </cofactor>
</comment>
<dbReference type="EMBL" id="LZYZ01000001">
    <property type="protein sequence ID" value="OOM16252.1"/>
    <property type="molecule type" value="Genomic_DNA"/>
</dbReference>
<keyword evidence="2 4" id="KW-0663">Pyridoxal phosphate</keyword>
<dbReference type="PANTHER" id="PTHR30244">
    <property type="entry name" value="TRANSAMINASE"/>
    <property type="match status" value="1"/>
</dbReference>
<sequence>MFKNKTEEQARKEILNSVKEYYNNFLEKDTTFNEGDRISYSGRVYDENEVCSLVDSSLDFWLTMGRYSDRFEKEFAEFLGTKYCSVVNSGSSANLIAFAALTSPLLKDRKVNKGDEVITVAAGFPTTVAPIIQCGVVPVFVDVTIPQYNIDVNMLEAALSNKTKAVMVAHTLGNPFNLSKVKAFCDKHNLWLIEDNCDALGSKYCINGEWKYTGTIGDIGTSSFYPPHHITMGEGGAVYTDNALLNKIVKSMRDWGRDCACPSGVDNLCKNRFNGQFGELPKGYDHKYVYSHFGYNLKITDMQAAIGCEQIKKLPYFIDARKNNWNILREGLDCLSDKIILPELDENTEPSWFGFLITLKDNSSIVRDGFVRYLEDKGIQTRMLFAGNLIKHPCFDEMRESGEGYRIVGDLKNTDKIMNDTFWIGVYPGMDDNRLKYMIAVIKEYIKYKS</sequence>
<organism evidence="5 6">
    <name type="scientific">Clostridium saccharobutylicum</name>
    <dbReference type="NCBI Taxonomy" id="169679"/>
    <lineage>
        <taxon>Bacteria</taxon>
        <taxon>Bacillati</taxon>
        <taxon>Bacillota</taxon>
        <taxon>Clostridia</taxon>
        <taxon>Eubacteriales</taxon>
        <taxon>Clostridiaceae</taxon>
        <taxon>Clostridium</taxon>
    </lineage>
</organism>
<proteinExistence type="inferred from homology"/>
<name>A0A1S8NIR3_CLOSA</name>
<reference evidence="5 6" key="1">
    <citation type="submission" date="2016-05" db="EMBL/GenBank/DDBJ databases">
        <title>Microbial solvent formation.</title>
        <authorList>
            <person name="Poehlein A."/>
            <person name="Montoya Solano J.D."/>
            <person name="Flitsch S."/>
            <person name="Krabben P."/>
            <person name="Duerre P."/>
            <person name="Daniel R."/>
        </authorList>
    </citation>
    <scope>NUCLEOTIDE SEQUENCE [LARGE SCALE GENOMIC DNA]</scope>
    <source>
        <strain evidence="5 6">L1-8</strain>
    </source>
</reference>
<dbReference type="Proteomes" id="UP000191154">
    <property type="component" value="Unassembled WGS sequence"/>
</dbReference>
<evidence type="ECO:0000256" key="1">
    <source>
        <dbReference type="ARBA" id="ARBA00001933"/>
    </source>
</evidence>
<dbReference type="NCBIfam" id="NF011936">
    <property type="entry name" value="PRK15407.1"/>
    <property type="match status" value="1"/>
</dbReference>